<organism evidence="1 2">
    <name type="scientific">Neurospora hispaniola</name>
    <dbReference type="NCBI Taxonomy" id="588809"/>
    <lineage>
        <taxon>Eukaryota</taxon>
        <taxon>Fungi</taxon>
        <taxon>Dikarya</taxon>
        <taxon>Ascomycota</taxon>
        <taxon>Pezizomycotina</taxon>
        <taxon>Sordariomycetes</taxon>
        <taxon>Sordariomycetidae</taxon>
        <taxon>Sordariales</taxon>
        <taxon>Sordariaceae</taxon>
        <taxon>Neurospora</taxon>
    </lineage>
</organism>
<dbReference type="EMBL" id="JAULSX010000002">
    <property type="protein sequence ID" value="KAK3497553.1"/>
    <property type="molecule type" value="Genomic_DNA"/>
</dbReference>
<protein>
    <submittedName>
        <fullName evidence="1">Uncharacterized protein</fullName>
    </submittedName>
</protein>
<evidence type="ECO:0000313" key="1">
    <source>
        <dbReference type="EMBL" id="KAK3497553.1"/>
    </source>
</evidence>
<proteinExistence type="predicted"/>
<keyword evidence="2" id="KW-1185">Reference proteome</keyword>
<dbReference type="RefSeq" id="XP_062695817.1">
    <property type="nucleotide sequence ID" value="XM_062841909.1"/>
</dbReference>
<gene>
    <name evidence="1" type="ORF">B0T23DRAFT_86631</name>
</gene>
<comment type="caution">
    <text evidence="1">The sequence shown here is derived from an EMBL/GenBank/DDBJ whole genome shotgun (WGS) entry which is preliminary data.</text>
</comment>
<name>A0AAJ0IDC1_9PEZI</name>
<dbReference type="AlphaFoldDB" id="A0AAJ0IDC1"/>
<reference evidence="1 2" key="1">
    <citation type="journal article" date="2023" name="Mol. Phylogenet. Evol.">
        <title>Genome-scale phylogeny and comparative genomics of the fungal order Sordariales.</title>
        <authorList>
            <person name="Hensen N."/>
            <person name="Bonometti L."/>
            <person name="Westerberg I."/>
            <person name="Brannstrom I.O."/>
            <person name="Guillou S."/>
            <person name="Cros-Aarteil S."/>
            <person name="Calhoun S."/>
            <person name="Haridas S."/>
            <person name="Kuo A."/>
            <person name="Mondo S."/>
            <person name="Pangilinan J."/>
            <person name="Riley R."/>
            <person name="LaButti K."/>
            <person name="Andreopoulos B."/>
            <person name="Lipzen A."/>
            <person name="Chen C."/>
            <person name="Yan M."/>
            <person name="Daum C."/>
            <person name="Ng V."/>
            <person name="Clum A."/>
            <person name="Steindorff A."/>
            <person name="Ohm R.A."/>
            <person name="Martin F."/>
            <person name="Silar P."/>
            <person name="Natvig D.O."/>
            <person name="Lalanne C."/>
            <person name="Gautier V."/>
            <person name="Ament-Velasquez S.L."/>
            <person name="Kruys A."/>
            <person name="Hutchinson M.I."/>
            <person name="Powell A.J."/>
            <person name="Barry K."/>
            <person name="Miller A.N."/>
            <person name="Grigoriev I.V."/>
            <person name="Debuchy R."/>
            <person name="Gladieux P."/>
            <person name="Hiltunen Thoren M."/>
            <person name="Johannesson H."/>
        </authorList>
    </citation>
    <scope>NUCLEOTIDE SEQUENCE [LARGE SCALE GENOMIC DNA]</scope>
    <source>
        <strain evidence="1 2">FGSC 10403</strain>
    </source>
</reference>
<dbReference type="Proteomes" id="UP001285908">
    <property type="component" value="Unassembled WGS sequence"/>
</dbReference>
<sequence length="185" mass="20505">MSRFGFPRRASCEIRSASCRGYQSALVQSGRIIFCRRLDEEQMLVWPSFPQLGVAGTRIAHQALPLPPQCLAGKVTLTETLAFTSKGSCPIASVRQKRSHVLAARVFPFARGTLPYYTMVMGGLSSWLLSPPLPTSIFPCHCLQPAMTINQRPEVRRCRGSCLLLSLSVFHDRRLVGKTGRLLCV</sequence>
<evidence type="ECO:0000313" key="2">
    <source>
        <dbReference type="Proteomes" id="UP001285908"/>
    </source>
</evidence>
<dbReference type="GeneID" id="87879531"/>
<accession>A0AAJ0IDC1</accession>